<dbReference type="PANTHER" id="PTHR11224:SF10">
    <property type="entry name" value="IP09428P-RELATED"/>
    <property type="match status" value="1"/>
</dbReference>
<dbReference type="PROSITE" id="PS50089">
    <property type="entry name" value="ZF_RING_2"/>
    <property type="match status" value="1"/>
</dbReference>
<organism evidence="9 10">
    <name type="scientific">Panaeolus cyanescens</name>
    <dbReference type="NCBI Taxonomy" id="181874"/>
    <lineage>
        <taxon>Eukaryota</taxon>
        <taxon>Fungi</taxon>
        <taxon>Dikarya</taxon>
        <taxon>Basidiomycota</taxon>
        <taxon>Agaricomycotina</taxon>
        <taxon>Agaricomycetes</taxon>
        <taxon>Agaricomycetidae</taxon>
        <taxon>Agaricales</taxon>
        <taxon>Agaricineae</taxon>
        <taxon>Galeropsidaceae</taxon>
        <taxon>Panaeolus</taxon>
    </lineage>
</organism>
<feature type="region of interest" description="Disordered" evidence="6">
    <location>
        <begin position="385"/>
        <end position="545"/>
    </location>
</feature>
<keyword evidence="1" id="KW-0808">Transferase</keyword>
<dbReference type="GO" id="GO:0008270">
    <property type="term" value="F:zinc ion binding"/>
    <property type="evidence" value="ECO:0007669"/>
    <property type="project" value="UniProtKB-KW"/>
</dbReference>
<feature type="compositionally biased region" description="Low complexity" evidence="6">
    <location>
        <begin position="467"/>
        <end position="477"/>
    </location>
</feature>
<dbReference type="InParanoid" id="A0A409VDR6"/>
<feature type="compositionally biased region" description="Polar residues" evidence="6">
    <location>
        <begin position="478"/>
        <end position="500"/>
    </location>
</feature>
<evidence type="ECO:0000313" key="9">
    <source>
        <dbReference type="EMBL" id="PPQ63320.1"/>
    </source>
</evidence>
<keyword evidence="4 5" id="KW-0862">Zinc</keyword>
<dbReference type="InterPro" id="IPR001841">
    <property type="entry name" value="Znf_RING"/>
</dbReference>
<dbReference type="SUPFAM" id="SSF90229">
    <property type="entry name" value="CCCH zinc finger"/>
    <property type="match status" value="2"/>
</dbReference>
<evidence type="ECO:0000259" key="7">
    <source>
        <dbReference type="PROSITE" id="PS50089"/>
    </source>
</evidence>
<dbReference type="PROSITE" id="PS00518">
    <property type="entry name" value="ZF_RING_1"/>
    <property type="match status" value="1"/>
</dbReference>
<dbReference type="STRING" id="181874.A0A409VDR6"/>
<accession>A0A409VDR6</accession>
<evidence type="ECO:0000256" key="3">
    <source>
        <dbReference type="ARBA" id="ARBA00022771"/>
    </source>
</evidence>
<dbReference type="GO" id="GO:0000209">
    <property type="term" value="P:protein polyubiquitination"/>
    <property type="evidence" value="ECO:0007669"/>
    <property type="project" value="InterPro"/>
</dbReference>
<keyword evidence="2 5" id="KW-0479">Metal-binding</keyword>
<feature type="region of interest" description="Disordered" evidence="6">
    <location>
        <begin position="332"/>
        <end position="353"/>
    </location>
</feature>
<dbReference type="SUPFAM" id="SSF57850">
    <property type="entry name" value="RING/U-box"/>
    <property type="match status" value="1"/>
</dbReference>
<dbReference type="PROSITE" id="PS50103">
    <property type="entry name" value="ZF_C3H1"/>
    <property type="match status" value="3"/>
</dbReference>
<dbReference type="Gene3D" id="3.30.40.10">
    <property type="entry name" value="Zinc/RING finger domain, C3HC4 (zinc finger)"/>
    <property type="match status" value="1"/>
</dbReference>
<feature type="domain" description="C3H1-type" evidence="8">
    <location>
        <begin position="183"/>
        <end position="217"/>
    </location>
</feature>
<dbReference type="OrthoDB" id="250836at2759"/>
<dbReference type="Proteomes" id="UP000284842">
    <property type="component" value="Unassembled WGS sequence"/>
</dbReference>
<dbReference type="Pfam" id="PF14608">
    <property type="entry name" value="zf-CCCH_2"/>
    <property type="match status" value="3"/>
</dbReference>
<feature type="domain" description="RING-type" evidence="7">
    <location>
        <begin position="102"/>
        <end position="153"/>
    </location>
</feature>
<feature type="zinc finger region" description="C3H1-type" evidence="5">
    <location>
        <begin position="57"/>
        <end position="84"/>
    </location>
</feature>
<dbReference type="InterPro" id="IPR000571">
    <property type="entry name" value="Znf_CCCH"/>
</dbReference>
<evidence type="ECO:0000256" key="6">
    <source>
        <dbReference type="SAM" id="MobiDB-lite"/>
    </source>
</evidence>
<comment type="caution">
    <text evidence="9">The sequence shown here is derived from an EMBL/GenBank/DDBJ whole genome shotgun (WGS) entry which is preliminary data.</text>
</comment>
<keyword evidence="3 5" id="KW-0863">Zinc-finger</keyword>
<evidence type="ECO:0000259" key="8">
    <source>
        <dbReference type="PROSITE" id="PS50103"/>
    </source>
</evidence>
<dbReference type="SMART" id="SM00356">
    <property type="entry name" value="ZnF_C3H1"/>
    <property type="match status" value="3"/>
</dbReference>
<dbReference type="InterPro" id="IPR013083">
    <property type="entry name" value="Znf_RING/FYVE/PHD"/>
</dbReference>
<feature type="compositionally biased region" description="Basic and acidic residues" evidence="6">
    <location>
        <begin position="340"/>
        <end position="353"/>
    </location>
</feature>
<protein>
    <recommendedName>
        <fullName evidence="11">RING-type E3 ubiquitin transferase</fullName>
    </recommendedName>
</protein>
<evidence type="ECO:0000256" key="4">
    <source>
        <dbReference type="ARBA" id="ARBA00022833"/>
    </source>
</evidence>
<dbReference type="Pfam" id="PF00097">
    <property type="entry name" value="zf-C3HC4"/>
    <property type="match status" value="1"/>
</dbReference>
<sequence>MDNVSQINPRPRTSKPRGICRYYDSPRGCFAGDHCKFLHGKPPEDPESTAPLLLSPYDQAKKCRYYIQGYCKRGDSCWFRHTSDDGPSSSQVSIESDDEDTCSICFEKATTFGLLGGCSHVFCISCIKQWRDPQNRPGGVLDSENTKKCPMCRTPSKFITPSSRFYKQGTEEKEKVVSAYKESMARVPCRYFQKSLQTKNKPSCPYGKDCFYQHRNADGTPHVFREGVDVAMRVSIGRAILCDLALICFKRYRNQTSRHRYLQDMFIPFSFEPSDIVDVMPSPFMGPDARQLSAVRRLRDVRDMLSDALHESASLENLQEAVEALRDNLGRLGDLNVNPETRRNVEGDDSEAARHEDEVMVHLEFMADQMLTALNALGVRDGGRGWGAESPMMDDSSDGAPSDTLHESGYTSASSVSSMPALQSVSNSPSEGSVSGDDSGDDSDIDVPVGDEATERREFLRPRESETSPVSETVSSSMPADNNETVSTGYCQPQSSSSDSAEMVEGRSNDGPPFVTDGRGRVVGTNENNNNHNEETKNEENGLNSEGWLGWFTSLF</sequence>
<feature type="compositionally biased region" description="Basic and acidic residues" evidence="6">
    <location>
        <begin position="453"/>
        <end position="466"/>
    </location>
</feature>
<dbReference type="InterPro" id="IPR018957">
    <property type="entry name" value="Znf_C3HC4_RING-type"/>
</dbReference>
<dbReference type="EMBL" id="NHTK01006126">
    <property type="protein sequence ID" value="PPQ63320.1"/>
    <property type="molecule type" value="Genomic_DNA"/>
</dbReference>
<dbReference type="InterPro" id="IPR036855">
    <property type="entry name" value="Znf_CCCH_sf"/>
</dbReference>
<keyword evidence="10" id="KW-1185">Reference proteome</keyword>
<gene>
    <name evidence="9" type="ORF">CVT24_006765</name>
</gene>
<evidence type="ECO:0008006" key="11">
    <source>
        <dbReference type="Google" id="ProtNLM"/>
    </source>
</evidence>
<proteinExistence type="predicted"/>
<feature type="compositionally biased region" description="Polar residues" evidence="6">
    <location>
        <begin position="409"/>
        <end position="423"/>
    </location>
</feature>
<dbReference type="GO" id="GO:0061630">
    <property type="term" value="F:ubiquitin protein ligase activity"/>
    <property type="evidence" value="ECO:0007669"/>
    <property type="project" value="InterPro"/>
</dbReference>
<feature type="compositionally biased region" description="Low complexity" evidence="6">
    <location>
        <begin position="424"/>
        <end position="437"/>
    </location>
</feature>
<dbReference type="AlphaFoldDB" id="A0A409VDR6"/>
<dbReference type="Gene3D" id="3.30.1370.210">
    <property type="match status" value="1"/>
</dbReference>
<feature type="zinc finger region" description="C3H1-type" evidence="5">
    <location>
        <begin position="14"/>
        <end position="42"/>
    </location>
</feature>
<feature type="zinc finger region" description="C3H1-type" evidence="5">
    <location>
        <begin position="183"/>
        <end position="217"/>
    </location>
</feature>
<dbReference type="InterPro" id="IPR045072">
    <property type="entry name" value="MKRN-like"/>
</dbReference>
<dbReference type="InterPro" id="IPR017907">
    <property type="entry name" value="Znf_RING_CS"/>
</dbReference>
<evidence type="ECO:0000313" key="10">
    <source>
        <dbReference type="Proteomes" id="UP000284842"/>
    </source>
</evidence>
<dbReference type="PANTHER" id="PTHR11224">
    <property type="entry name" value="MAKORIN-RELATED"/>
    <property type="match status" value="1"/>
</dbReference>
<name>A0A409VDR6_9AGAR</name>
<evidence type="ECO:0000256" key="1">
    <source>
        <dbReference type="ARBA" id="ARBA00022679"/>
    </source>
</evidence>
<dbReference type="SMART" id="SM00184">
    <property type="entry name" value="RING"/>
    <property type="match status" value="1"/>
</dbReference>
<reference evidence="9 10" key="1">
    <citation type="journal article" date="2018" name="Evol. Lett.">
        <title>Horizontal gene cluster transfer increased hallucinogenic mushroom diversity.</title>
        <authorList>
            <person name="Reynolds H.T."/>
            <person name="Vijayakumar V."/>
            <person name="Gluck-Thaler E."/>
            <person name="Korotkin H.B."/>
            <person name="Matheny P.B."/>
            <person name="Slot J.C."/>
        </authorList>
    </citation>
    <scope>NUCLEOTIDE SEQUENCE [LARGE SCALE GENOMIC DNA]</scope>
    <source>
        <strain evidence="9 10">2629</strain>
    </source>
</reference>
<feature type="domain" description="C3H1-type" evidence="8">
    <location>
        <begin position="14"/>
        <end position="42"/>
    </location>
</feature>
<evidence type="ECO:0000256" key="2">
    <source>
        <dbReference type="ARBA" id="ARBA00022723"/>
    </source>
</evidence>
<evidence type="ECO:0000256" key="5">
    <source>
        <dbReference type="PROSITE-ProRule" id="PRU00723"/>
    </source>
</evidence>
<feature type="domain" description="C3H1-type" evidence="8">
    <location>
        <begin position="57"/>
        <end position="84"/>
    </location>
</feature>